<keyword evidence="6" id="KW-1185">Reference proteome</keyword>
<proteinExistence type="predicted"/>
<dbReference type="EMBL" id="JASATX010000002">
    <property type="protein sequence ID" value="MDI2098433.1"/>
    <property type="molecule type" value="Genomic_DNA"/>
</dbReference>
<dbReference type="Gene3D" id="2.60.40.1240">
    <property type="match status" value="1"/>
</dbReference>
<keyword evidence="3" id="KW-0472">Membrane</keyword>
<gene>
    <name evidence="5" type="ORF">QF206_05570</name>
</gene>
<keyword evidence="3" id="KW-0812">Transmembrane</keyword>
<evidence type="ECO:0000256" key="3">
    <source>
        <dbReference type="SAM" id="Phobius"/>
    </source>
</evidence>
<dbReference type="AlphaFoldDB" id="A0AAW6T9I7"/>
<sequence length="313" mass="31924">MTDPNIHPAPETIPAPQAIPAGWYDDGSGGRRYWDGAQWTDAAPGEVAPAAAAAAAAAPSPAKPSVLGWIAFAAAIAGFVFACVPGALIVGWILLPVAFVLSIVAFFIKGKKWPVISALIISVVGTIVGFVVFFSLAASAFEDAFNEAPRVGSSPEVAAPAAGDAEEDAGEPAGDIGTRANPAPLGTTITTDEWEVVVNSVTLNADEAVLAANMFNEPAPDGLMYIIVNATTTYLGEDSSSDFLVSYAFVSDSGTVYTNSETLAVAPDPIVGTELYTGASATANTVLAIPVDAAGALRVSPGFFADEAFVAIQ</sequence>
<comment type="caution">
    <text evidence="5">The sequence shown here is derived from an EMBL/GenBank/DDBJ whole genome shotgun (WGS) entry which is preliminary data.</text>
</comment>
<dbReference type="Pfam" id="PF10708">
    <property type="entry name" value="DUF2510"/>
    <property type="match status" value="1"/>
</dbReference>
<dbReference type="Proteomes" id="UP001321506">
    <property type="component" value="Unassembled WGS sequence"/>
</dbReference>
<dbReference type="InterPro" id="IPR018929">
    <property type="entry name" value="DUF2510"/>
</dbReference>
<keyword evidence="1" id="KW-0732">Signal</keyword>
<evidence type="ECO:0000256" key="2">
    <source>
        <dbReference type="SAM" id="MobiDB-lite"/>
    </source>
</evidence>
<feature type="transmembrane region" description="Helical" evidence="3">
    <location>
        <begin position="115"/>
        <end position="141"/>
    </location>
</feature>
<protein>
    <submittedName>
        <fullName evidence="5">DUF2510 domain-containing protein</fullName>
    </submittedName>
</protein>
<feature type="transmembrane region" description="Helical" evidence="3">
    <location>
        <begin position="66"/>
        <end position="82"/>
    </location>
</feature>
<feature type="region of interest" description="Disordered" evidence="2">
    <location>
        <begin position="155"/>
        <end position="182"/>
    </location>
</feature>
<evidence type="ECO:0000259" key="4">
    <source>
        <dbReference type="Pfam" id="PF10708"/>
    </source>
</evidence>
<evidence type="ECO:0000313" key="6">
    <source>
        <dbReference type="Proteomes" id="UP001321506"/>
    </source>
</evidence>
<organism evidence="5 6">
    <name type="scientific">Ruicaihuangia caeni</name>
    <dbReference type="NCBI Taxonomy" id="3042517"/>
    <lineage>
        <taxon>Bacteria</taxon>
        <taxon>Bacillati</taxon>
        <taxon>Actinomycetota</taxon>
        <taxon>Actinomycetes</taxon>
        <taxon>Micrococcales</taxon>
        <taxon>Microbacteriaceae</taxon>
        <taxon>Ruicaihuangia</taxon>
    </lineage>
</organism>
<feature type="transmembrane region" description="Helical" evidence="3">
    <location>
        <begin position="88"/>
        <end position="108"/>
    </location>
</feature>
<evidence type="ECO:0000313" key="5">
    <source>
        <dbReference type="EMBL" id="MDI2098433.1"/>
    </source>
</evidence>
<evidence type="ECO:0000256" key="1">
    <source>
        <dbReference type="ARBA" id="ARBA00022729"/>
    </source>
</evidence>
<dbReference type="RefSeq" id="WP_281488227.1">
    <property type="nucleotide sequence ID" value="NZ_JASATX010000002.1"/>
</dbReference>
<feature type="domain" description="DUF2510" evidence="4">
    <location>
        <begin position="21"/>
        <end position="51"/>
    </location>
</feature>
<reference evidence="5 6" key="1">
    <citation type="submission" date="2023-04" db="EMBL/GenBank/DDBJ databases">
        <title>Klugiella caeni sp. nov. isolated from the sludge of biochemical tank.</title>
        <authorList>
            <person name="Geng K."/>
        </authorList>
    </citation>
    <scope>NUCLEOTIDE SEQUENCE [LARGE SCALE GENOMIC DNA]</scope>
    <source>
        <strain evidence="5 6">YN-L-19</strain>
    </source>
</reference>
<feature type="region of interest" description="Disordered" evidence="2">
    <location>
        <begin position="1"/>
        <end position="21"/>
    </location>
</feature>
<keyword evidence="3" id="KW-1133">Transmembrane helix</keyword>
<dbReference type="InterPro" id="IPR029050">
    <property type="entry name" value="Immunoprotect_excell_Ig-like"/>
</dbReference>
<accession>A0AAW6T9I7</accession>
<name>A0AAW6T9I7_9MICO</name>